<dbReference type="EMBL" id="BQKK01000007">
    <property type="protein sequence ID" value="GJN43821.1"/>
    <property type="molecule type" value="Genomic_DNA"/>
</dbReference>
<evidence type="ECO:0000313" key="4">
    <source>
        <dbReference type="Proteomes" id="UP001054925"/>
    </source>
</evidence>
<accession>A0AAV5G9T9</accession>
<dbReference type="SUPFAM" id="SSF53474">
    <property type="entry name" value="alpha/beta-Hydrolases"/>
    <property type="match status" value="1"/>
</dbReference>
<protein>
    <submittedName>
        <fullName evidence="3">Hydrolase</fullName>
    </submittedName>
</protein>
<dbReference type="InterPro" id="IPR029058">
    <property type="entry name" value="AB_hydrolase_fold"/>
</dbReference>
<comment type="caution">
    <text evidence="3">The sequence shown here is derived from an EMBL/GenBank/DDBJ whole genome shotgun (WGS) entry which is preliminary data.</text>
</comment>
<name>A0AAV5G9T9_CORAM</name>
<dbReference type="InterPro" id="IPR000073">
    <property type="entry name" value="AB_hydrolase_1"/>
</dbReference>
<dbReference type="InterPro" id="IPR000639">
    <property type="entry name" value="Epox_hydrolase-like"/>
</dbReference>
<evidence type="ECO:0000313" key="3">
    <source>
        <dbReference type="EMBL" id="GJN43821.1"/>
    </source>
</evidence>
<sequence length="301" mass="33491">MSSQPLSPSVVELKGDFEHEFVHTHGIRLHVVTAGEKGNPLIVLIHGSFGGWFEFRDVITPLANKGFRVAAVDLRGFGMSDKPPAGGGQDIRTLTGDISGVIQGLGYDTAIVAGNDTGASLAWSVAIDKPERVSGVVSISGAFPVDFRRSIAARPWDFMYLLVSSIWCRLPVRTVPQKFYKAELDNNTSSKFRKNNALIYEEFLRLRHAASQIGNVQRGTVYNHRLLTSGVPLRWLERRVESPVLFLHSGQRLWLPVIRRARARTASGFEETTIRKAKNMPHMENPTGFVDAIFSWLRLTP</sequence>
<dbReference type="GO" id="GO:0016787">
    <property type="term" value="F:hydrolase activity"/>
    <property type="evidence" value="ECO:0007669"/>
    <property type="project" value="UniProtKB-KW"/>
</dbReference>
<feature type="domain" description="AB hydrolase-1" evidence="2">
    <location>
        <begin position="40"/>
        <end position="156"/>
    </location>
</feature>
<dbReference type="Pfam" id="PF00561">
    <property type="entry name" value="Abhydrolase_1"/>
    <property type="match status" value="1"/>
</dbReference>
<evidence type="ECO:0000256" key="1">
    <source>
        <dbReference type="ARBA" id="ARBA00022801"/>
    </source>
</evidence>
<dbReference type="Gene3D" id="3.40.50.1820">
    <property type="entry name" value="alpha/beta hydrolase"/>
    <property type="match status" value="1"/>
</dbReference>
<organism evidence="3 4">
    <name type="scientific">Corynebacterium ammoniagenes</name>
    <name type="common">Brevibacterium ammoniagenes</name>
    <dbReference type="NCBI Taxonomy" id="1697"/>
    <lineage>
        <taxon>Bacteria</taxon>
        <taxon>Bacillati</taxon>
        <taxon>Actinomycetota</taxon>
        <taxon>Actinomycetes</taxon>
        <taxon>Mycobacteriales</taxon>
        <taxon>Corynebacteriaceae</taxon>
        <taxon>Corynebacterium</taxon>
    </lineage>
</organism>
<dbReference type="RefSeq" id="WP_168939445.1">
    <property type="nucleotide sequence ID" value="NZ_BQKK01000007.1"/>
</dbReference>
<evidence type="ECO:0000259" key="2">
    <source>
        <dbReference type="Pfam" id="PF00561"/>
    </source>
</evidence>
<reference evidence="3" key="1">
    <citation type="submission" date="2021-12" db="EMBL/GenBank/DDBJ databases">
        <title>Draft genome sequence of Corynebacterium ammoniagenes strain T-723.</title>
        <authorList>
            <person name="Matsuzawa M."/>
            <person name="Hiratani M."/>
            <person name="Abe I."/>
            <person name="Tsuji Y."/>
            <person name="Nakamura J."/>
        </authorList>
    </citation>
    <scope>NUCLEOTIDE SEQUENCE</scope>
    <source>
        <strain evidence="3">T-723</strain>
    </source>
</reference>
<keyword evidence="1 3" id="KW-0378">Hydrolase</keyword>
<gene>
    <name evidence="3" type="ORF">CAT723_23000</name>
</gene>
<dbReference type="PRINTS" id="PR00412">
    <property type="entry name" value="EPOXHYDRLASE"/>
</dbReference>
<dbReference type="PRINTS" id="PR00111">
    <property type="entry name" value="ABHYDROLASE"/>
</dbReference>
<dbReference type="AlphaFoldDB" id="A0AAV5G9T9"/>
<dbReference type="Proteomes" id="UP001054925">
    <property type="component" value="Unassembled WGS sequence"/>
</dbReference>
<proteinExistence type="predicted"/>
<dbReference type="PANTHER" id="PTHR43329">
    <property type="entry name" value="EPOXIDE HYDROLASE"/>
    <property type="match status" value="1"/>
</dbReference>